<keyword evidence="5" id="KW-0808">Transferase</keyword>
<dbReference type="Gene3D" id="3.30.565.10">
    <property type="entry name" value="Histidine kinase-like ATPase, C-terminal domain"/>
    <property type="match status" value="1"/>
</dbReference>
<dbReference type="PROSITE" id="PS50885">
    <property type="entry name" value="HAMP"/>
    <property type="match status" value="1"/>
</dbReference>
<dbReference type="AlphaFoldDB" id="A0A069PQ66"/>
<dbReference type="CDD" id="cd00082">
    <property type="entry name" value="HisKA"/>
    <property type="match status" value="1"/>
</dbReference>
<dbReference type="SMART" id="SM00387">
    <property type="entry name" value="HATPase_c"/>
    <property type="match status" value="1"/>
</dbReference>
<name>A0A069PQ66_9BURK</name>
<dbReference type="EC" id="2.7.13.3" evidence="3"/>
<keyword evidence="9" id="KW-0902">Two-component regulatory system</keyword>
<dbReference type="GO" id="GO:0005886">
    <property type="term" value="C:plasma membrane"/>
    <property type="evidence" value="ECO:0007669"/>
    <property type="project" value="TreeGrafter"/>
</dbReference>
<dbReference type="PANTHER" id="PTHR45436">
    <property type="entry name" value="SENSOR HISTIDINE KINASE YKOH"/>
    <property type="match status" value="1"/>
</dbReference>
<dbReference type="SMART" id="SM00304">
    <property type="entry name" value="HAMP"/>
    <property type="match status" value="1"/>
</dbReference>
<dbReference type="Gene3D" id="1.10.287.130">
    <property type="match status" value="1"/>
</dbReference>
<dbReference type="EMBL" id="JFHC01000013">
    <property type="protein sequence ID" value="KDR42740.1"/>
    <property type="molecule type" value="Genomic_DNA"/>
</dbReference>
<dbReference type="InterPro" id="IPR036890">
    <property type="entry name" value="HATPase_C_sf"/>
</dbReference>
<dbReference type="GO" id="GO:0000155">
    <property type="term" value="F:phosphorelay sensor kinase activity"/>
    <property type="evidence" value="ECO:0007669"/>
    <property type="project" value="InterPro"/>
</dbReference>
<dbReference type="Pfam" id="PF00672">
    <property type="entry name" value="HAMP"/>
    <property type="match status" value="1"/>
</dbReference>
<dbReference type="InterPro" id="IPR003594">
    <property type="entry name" value="HATPase_dom"/>
</dbReference>
<gene>
    <name evidence="13" type="ORF">BG61_06200</name>
</gene>
<protein>
    <recommendedName>
        <fullName evidence="3">histidine kinase</fullName>
        <ecNumber evidence="3">2.7.13.3</ecNumber>
    </recommendedName>
</protein>
<evidence type="ECO:0000259" key="12">
    <source>
        <dbReference type="PROSITE" id="PS50885"/>
    </source>
</evidence>
<keyword evidence="10" id="KW-0472">Membrane</keyword>
<dbReference type="CDD" id="cd00075">
    <property type="entry name" value="HATPase"/>
    <property type="match status" value="1"/>
</dbReference>
<dbReference type="SUPFAM" id="SSF158472">
    <property type="entry name" value="HAMP domain-like"/>
    <property type="match status" value="1"/>
</dbReference>
<dbReference type="PANTHER" id="PTHR45436:SF8">
    <property type="entry name" value="HISTIDINE KINASE"/>
    <property type="match status" value="1"/>
</dbReference>
<feature type="transmembrane region" description="Helical" evidence="10">
    <location>
        <begin position="23"/>
        <end position="45"/>
    </location>
</feature>
<evidence type="ECO:0000256" key="8">
    <source>
        <dbReference type="ARBA" id="ARBA00022989"/>
    </source>
</evidence>
<keyword evidence="8 10" id="KW-1133">Transmembrane helix</keyword>
<dbReference type="Gene3D" id="6.10.340.10">
    <property type="match status" value="1"/>
</dbReference>
<comment type="catalytic activity">
    <reaction evidence="1">
        <text>ATP + protein L-histidine = ADP + protein N-phospho-L-histidine.</text>
        <dbReference type="EC" id="2.7.13.3"/>
    </reaction>
</comment>
<dbReference type="InterPro" id="IPR050428">
    <property type="entry name" value="TCS_sensor_his_kinase"/>
</dbReference>
<proteinExistence type="predicted"/>
<evidence type="ECO:0000256" key="6">
    <source>
        <dbReference type="ARBA" id="ARBA00022692"/>
    </source>
</evidence>
<evidence type="ECO:0000259" key="11">
    <source>
        <dbReference type="PROSITE" id="PS50109"/>
    </source>
</evidence>
<keyword evidence="4" id="KW-0597">Phosphoprotein</keyword>
<evidence type="ECO:0000256" key="9">
    <source>
        <dbReference type="ARBA" id="ARBA00023012"/>
    </source>
</evidence>
<evidence type="ECO:0000256" key="4">
    <source>
        <dbReference type="ARBA" id="ARBA00022553"/>
    </source>
</evidence>
<dbReference type="RefSeq" id="WP_051672426.1">
    <property type="nucleotide sequence ID" value="NZ_JFHC01000013.1"/>
</dbReference>
<evidence type="ECO:0000256" key="3">
    <source>
        <dbReference type="ARBA" id="ARBA00012438"/>
    </source>
</evidence>
<dbReference type="STRING" id="60547.GCA_000751215_05918"/>
<evidence type="ECO:0000313" key="13">
    <source>
        <dbReference type="EMBL" id="KDR42740.1"/>
    </source>
</evidence>
<dbReference type="InterPro" id="IPR005467">
    <property type="entry name" value="His_kinase_dom"/>
</dbReference>
<dbReference type="Proteomes" id="UP000027466">
    <property type="component" value="Unassembled WGS sequence"/>
</dbReference>
<organism evidence="13 14">
    <name type="scientific">Caballeronia glathei</name>
    <dbReference type="NCBI Taxonomy" id="60547"/>
    <lineage>
        <taxon>Bacteria</taxon>
        <taxon>Pseudomonadati</taxon>
        <taxon>Pseudomonadota</taxon>
        <taxon>Betaproteobacteria</taxon>
        <taxon>Burkholderiales</taxon>
        <taxon>Burkholderiaceae</taxon>
        <taxon>Caballeronia</taxon>
    </lineage>
</organism>
<sequence length="477" mass="52575">MNSSDLKKSVPPTRLGRRWHTSAFRWLFIYATVFVVSSVCLLGYIEVTATGAMEREADSAIRWELRYFDSRVDTQVASIVARRIAREHLHSDFYGFFGADGRHIAGNIATIPVGLKLDNVGEAHSLFEGRTLTLTQGASNEIVRVIGERRVDGTQLVVARNLADVENIRAELIKALIVGGILSLAASLAASLATGSLLSLRQMRRVKEMQRVTLQIARGDLKQRLPVGGRDELDMLSSLVNHMLGEVERLMNEIKDTCDGIAHDLRTPLAHVRTLLGNLADHAQHWGDERANRMLDQARVEAESLLDRFRAMLRISEIGALQRRGGFDMLCLPDLIAQLCDLYQPLTEDKEITLESSVEDVPPVHGDRALLFEAFSNLLDNAIKFTPVGGRIRVELKATACGPCVTISDSGPGIPEHERNAVLQRFFRGEAARHVAGSGLGLGIVSAVMRLHDFELQIGSRNPGAAMTVECWLHTLG</sequence>
<dbReference type="Pfam" id="PF02518">
    <property type="entry name" value="HATPase_c"/>
    <property type="match status" value="1"/>
</dbReference>
<keyword evidence="14" id="KW-1185">Reference proteome</keyword>
<comment type="subcellular location">
    <subcellularLocation>
        <location evidence="2">Membrane</location>
    </subcellularLocation>
</comment>
<feature type="domain" description="Histidine kinase" evidence="11">
    <location>
        <begin position="260"/>
        <end position="475"/>
    </location>
</feature>
<evidence type="ECO:0000256" key="2">
    <source>
        <dbReference type="ARBA" id="ARBA00004370"/>
    </source>
</evidence>
<dbReference type="InterPro" id="IPR003661">
    <property type="entry name" value="HisK_dim/P_dom"/>
</dbReference>
<keyword evidence="6 10" id="KW-0812">Transmembrane</keyword>
<evidence type="ECO:0000256" key="1">
    <source>
        <dbReference type="ARBA" id="ARBA00000085"/>
    </source>
</evidence>
<evidence type="ECO:0000256" key="7">
    <source>
        <dbReference type="ARBA" id="ARBA00022777"/>
    </source>
</evidence>
<accession>A0A069PQ66</accession>
<feature type="domain" description="HAMP" evidence="12">
    <location>
        <begin position="200"/>
        <end position="252"/>
    </location>
</feature>
<comment type="caution">
    <text evidence="13">The sequence shown here is derived from an EMBL/GenBank/DDBJ whole genome shotgun (WGS) entry which is preliminary data.</text>
</comment>
<dbReference type="InterPro" id="IPR036097">
    <property type="entry name" value="HisK_dim/P_sf"/>
</dbReference>
<dbReference type="SUPFAM" id="SSF47384">
    <property type="entry name" value="Homodimeric domain of signal transducing histidine kinase"/>
    <property type="match status" value="1"/>
</dbReference>
<keyword evidence="7 13" id="KW-0418">Kinase</keyword>
<evidence type="ECO:0000313" key="14">
    <source>
        <dbReference type="Proteomes" id="UP000027466"/>
    </source>
</evidence>
<dbReference type="PROSITE" id="PS50109">
    <property type="entry name" value="HIS_KIN"/>
    <property type="match status" value="1"/>
</dbReference>
<feature type="transmembrane region" description="Helical" evidence="10">
    <location>
        <begin position="175"/>
        <end position="200"/>
    </location>
</feature>
<reference evidence="13 14" key="1">
    <citation type="submission" date="2014-03" db="EMBL/GenBank/DDBJ databases">
        <title>Draft Genome Sequences of Four Burkholderia Strains.</title>
        <authorList>
            <person name="Liu X.Y."/>
            <person name="Li C.X."/>
            <person name="Xu J.H."/>
        </authorList>
    </citation>
    <scope>NUCLEOTIDE SEQUENCE [LARGE SCALE GENOMIC DNA]</scope>
    <source>
        <strain evidence="13 14">DSM 50014</strain>
    </source>
</reference>
<evidence type="ECO:0000256" key="5">
    <source>
        <dbReference type="ARBA" id="ARBA00022679"/>
    </source>
</evidence>
<evidence type="ECO:0000256" key="10">
    <source>
        <dbReference type="SAM" id="Phobius"/>
    </source>
</evidence>
<dbReference type="CDD" id="cd06225">
    <property type="entry name" value="HAMP"/>
    <property type="match status" value="1"/>
</dbReference>
<dbReference type="SUPFAM" id="SSF55874">
    <property type="entry name" value="ATPase domain of HSP90 chaperone/DNA topoisomerase II/histidine kinase"/>
    <property type="match status" value="1"/>
</dbReference>
<dbReference type="InterPro" id="IPR003660">
    <property type="entry name" value="HAMP_dom"/>
</dbReference>
<dbReference type="SMART" id="SM00388">
    <property type="entry name" value="HisKA"/>
    <property type="match status" value="1"/>
</dbReference>